<feature type="region of interest" description="Disordered" evidence="1">
    <location>
        <begin position="140"/>
        <end position="194"/>
    </location>
</feature>
<dbReference type="InterPro" id="IPR025194">
    <property type="entry name" value="RodZ-like_C"/>
</dbReference>
<evidence type="ECO:0000256" key="1">
    <source>
        <dbReference type="SAM" id="MobiDB-lite"/>
    </source>
</evidence>
<dbReference type="InterPro" id="IPR010982">
    <property type="entry name" value="Lambda_DNA-bd_dom_sf"/>
</dbReference>
<sequence>MGTVNLEQIRAEKLAELGAQLKQLRQEKAISLDHVSAKTMIQRRLLQAIEEGRLDQLPEPVYTQGFIRRFADALGLNGTEFARAFPAISTPIAPQSKHWWQRLPSAQLRPIHLYLLYIVVVATAVSGLSYSVNRAADSSAVNTGLTGSTPPPSPGVGPKQSPLLTTTAPRTTVLPSSQPTATPTPATPTQTEPAVKVGISLRQESWMEVIVDGQRVYEGILASGTQRTWTAKQKLVVRAGNAGGVMVAVNGTQPKPMGASGAVEEAVFASPVTQTNLSSSTPSSAVQ</sequence>
<reference evidence="4" key="1">
    <citation type="submission" date="2009-01" db="EMBL/GenBank/DDBJ databases">
        <title>Complete sequence of chromosome Cyanothece sp. PCC 7425.</title>
        <authorList>
            <consortium name="US DOE Joint Genome Institute"/>
            <person name="Lucas S."/>
            <person name="Copeland A."/>
            <person name="Lapidus A."/>
            <person name="Glavina del Rio T."/>
            <person name="Dalin E."/>
            <person name="Tice H."/>
            <person name="Bruce D."/>
            <person name="Goodwin L."/>
            <person name="Pitluck S."/>
            <person name="Sims D."/>
            <person name="Meineke L."/>
            <person name="Brettin T."/>
            <person name="Detter J.C."/>
            <person name="Han C."/>
            <person name="Larimer F."/>
            <person name="Land M."/>
            <person name="Hauser L."/>
            <person name="Kyrpides N."/>
            <person name="Ovchinnikova G."/>
            <person name="Liberton M."/>
            <person name="Stoeckel J."/>
            <person name="Banerjee A."/>
            <person name="Singh A."/>
            <person name="Page L."/>
            <person name="Sato H."/>
            <person name="Zhao L."/>
            <person name="Sherman L."/>
            <person name="Pakrasi H."/>
            <person name="Richardson P."/>
        </authorList>
    </citation>
    <scope>NUCLEOTIDE SEQUENCE</scope>
    <source>
        <strain evidence="4">PCC 7425</strain>
    </source>
</reference>
<dbReference type="eggNOG" id="COG1426">
    <property type="taxonomic scope" value="Bacteria"/>
</dbReference>
<keyword evidence="2" id="KW-1133">Transmembrane helix</keyword>
<dbReference type="EMBL" id="CP001344">
    <property type="protein sequence ID" value="ACL42787.1"/>
    <property type="molecule type" value="Genomic_DNA"/>
</dbReference>
<keyword evidence="2" id="KW-0812">Transmembrane</keyword>
<protein>
    <submittedName>
        <fullName evidence="4">Transcriptional regulator, XRE family</fullName>
    </submittedName>
</protein>
<dbReference type="GO" id="GO:0003677">
    <property type="term" value="F:DNA binding"/>
    <property type="evidence" value="ECO:0007669"/>
    <property type="project" value="InterPro"/>
</dbReference>
<dbReference type="PANTHER" id="PTHR34475:SF1">
    <property type="entry name" value="CYTOSKELETON PROTEIN RODZ"/>
    <property type="match status" value="1"/>
</dbReference>
<dbReference type="OrthoDB" id="422634at2"/>
<dbReference type="InterPro" id="IPR050400">
    <property type="entry name" value="Bact_Cytoskel_RodZ"/>
</dbReference>
<gene>
    <name evidence="4" type="ordered locus">Cyan7425_0395</name>
</gene>
<dbReference type="SMART" id="SM00530">
    <property type="entry name" value="HTH_XRE"/>
    <property type="match status" value="1"/>
</dbReference>
<proteinExistence type="predicted"/>
<dbReference type="Gene3D" id="1.10.260.40">
    <property type="entry name" value="lambda repressor-like DNA-binding domains"/>
    <property type="match status" value="1"/>
</dbReference>
<dbReference type="HOGENOM" id="CLU_047530_1_1_3"/>
<feature type="domain" description="HTH cro/C1-type" evidence="3">
    <location>
        <begin position="20"/>
        <end position="81"/>
    </location>
</feature>
<accession>B8HSZ0</accession>
<name>B8HSZ0_CYAP4</name>
<dbReference type="KEGG" id="cyn:Cyan7425_0395"/>
<evidence type="ECO:0000256" key="2">
    <source>
        <dbReference type="SAM" id="Phobius"/>
    </source>
</evidence>
<keyword evidence="2" id="KW-0472">Membrane</keyword>
<dbReference type="Pfam" id="PF13413">
    <property type="entry name" value="HTH_25"/>
    <property type="match status" value="1"/>
</dbReference>
<dbReference type="STRING" id="395961.Cyan7425_0395"/>
<dbReference type="InterPro" id="IPR001387">
    <property type="entry name" value="Cro/C1-type_HTH"/>
</dbReference>
<organism evidence="4">
    <name type="scientific">Cyanothece sp. (strain PCC 7425 / ATCC 29141)</name>
    <dbReference type="NCBI Taxonomy" id="395961"/>
    <lineage>
        <taxon>Bacteria</taxon>
        <taxon>Bacillati</taxon>
        <taxon>Cyanobacteriota</taxon>
        <taxon>Cyanophyceae</taxon>
        <taxon>Gomontiellales</taxon>
        <taxon>Cyanothecaceae</taxon>
        <taxon>Cyanothece</taxon>
    </lineage>
</organism>
<evidence type="ECO:0000313" key="4">
    <source>
        <dbReference type="EMBL" id="ACL42787.1"/>
    </source>
</evidence>
<evidence type="ECO:0000259" key="3">
    <source>
        <dbReference type="SMART" id="SM00530"/>
    </source>
</evidence>
<feature type="transmembrane region" description="Helical" evidence="2">
    <location>
        <begin position="111"/>
        <end position="132"/>
    </location>
</feature>
<dbReference type="AlphaFoldDB" id="B8HSZ0"/>
<dbReference type="CDD" id="cd00093">
    <property type="entry name" value="HTH_XRE"/>
    <property type="match status" value="1"/>
</dbReference>
<feature type="compositionally biased region" description="Low complexity" evidence="1">
    <location>
        <begin position="175"/>
        <end position="191"/>
    </location>
</feature>
<dbReference type="PANTHER" id="PTHR34475">
    <property type="match status" value="1"/>
</dbReference>
<dbReference type="Pfam" id="PF13464">
    <property type="entry name" value="RodZ_C"/>
    <property type="match status" value="1"/>
</dbReference>
<dbReference type="SUPFAM" id="SSF47413">
    <property type="entry name" value="lambda repressor-like DNA-binding domains"/>
    <property type="match status" value="1"/>
</dbReference>
<feature type="compositionally biased region" description="Polar residues" evidence="1">
    <location>
        <begin position="163"/>
        <end position="174"/>
    </location>
</feature>